<evidence type="ECO:0000313" key="2">
    <source>
        <dbReference type="EMBL" id="GAH98749.1"/>
    </source>
</evidence>
<evidence type="ECO:0000256" key="1">
    <source>
        <dbReference type="SAM" id="Phobius"/>
    </source>
</evidence>
<accession>X1L8J9</accession>
<gene>
    <name evidence="2" type="ORF">S06H3_01763</name>
</gene>
<dbReference type="EMBL" id="BARV01000464">
    <property type="protein sequence ID" value="GAH98749.1"/>
    <property type="molecule type" value="Genomic_DNA"/>
</dbReference>
<keyword evidence="1" id="KW-0472">Membrane</keyword>
<comment type="caution">
    <text evidence="2">The sequence shown here is derived from an EMBL/GenBank/DDBJ whole genome shotgun (WGS) entry which is preliminary data.</text>
</comment>
<reference evidence="2" key="1">
    <citation type="journal article" date="2014" name="Front. Microbiol.">
        <title>High frequency of phylogenetically diverse reductive dehalogenase-homologous genes in deep subseafloor sedimentary metagenomes.</title>
        <authorList>
            <person name="Kawai M."/>
            <person name="Futagami T."/>
            <person name="Toyoda A."/>
            <person name="Takaki Y."/>
            <person name="Nishi S."/>
            <person name="Hori S."/>
            <person name="Arai W."/>
            <person name="Tsubouchi T."/>
            <person name="Morono Y."/>
            <person name="Uchiyama I."/>
            <person name="Ito T."/>
            <person name="Fujiyama A."/>
            <person name="Inagaki F."/>
            <person name="Takami H."/>
        </authorList>
    </citation>
    <scope>NUCLEOTIDE SEQUENCE</scope>
    <source>
        <strain evidence="2">Expedition CK06-06</strain>
    </source>
</reference>
<feature type="non-terminal residue" evidence="2">
    <location>
        <position position="1"/>
    </location>
</feature>
<protein>
    <submittedName>
        <fullName evidence="2">Uncharacterized protein</fullName>
    </submittedName>
</protein>
<proteinExistence type="predicted"/>
<keyword evidence="1" id="KW-1133">Transmembrane helix</keyword>
<dbReference type="AlphaFoldDB" id="X1L8J9"/>
<sequence length="253" mass="28930">NYYLFYIPAIDIEFPPDNTEIAGDFLMEIDFEKAGGYNRLLIVFEDWEIGSSCPDISDPNYDPEYNEFFNKKSLPYFSPYFTTSTGTTTIYVSNLEIGNYNCNKCHFINENTGKRSENLCVGYDLNVLSWVPPEDIPDLYLPFESWTDYYTEHSERYATSTPIFNALATTFEPVINSIGNIVLFFNNYFDPQNAGLKGEEFGNAIPVLRGYLEQIDDFFGDLPISALLLSYLIVVIVVIIYRLVKGILTIIIP</sequence>
<organism evidence="2">
    <name type="scientific">marine sediment metagenome</name>
    <dbReference type="NCBI Taxonomy" id="412755"/>
    <lineage>
        <taxon>unclassified sequences</taxon>
        <taxon>metagenomes</taxon>
        <taxon>ecological metagenomes</taxon>
    </lineage>
</organism>
<keyword evidence="1" id="KW-0812">Transmembrane</keyword>
<name>X1L8J9_9ZZZZ</name>
<feature type="transmembrane region" description="Helical" evidence="1">
    <location>
        <begin position="222"/>
        <end position="244"/>
    </location>
</feature>